<keyword evidence="1" id="KW-0472">Membrane</keyword>
<accession>A0AAU7PMD3</accession>
<dbReference type="RefSeq" id="WP_349945526.1">
    <property type="nucleotide sequence ID" value="NZ_CP157940.1"/>
</dbReference>
<dbReference type="AlphaFoldDB" id="A0AAU7PMD3"/>
<reference evidence="2" key="1">
    <citation type="submission" date="2024-06" db="EMBL/GenBank/DDBJ databases">
        <title>Lacrimispora cavernae sp. nov., a novel anaerobe isolated from bat guano pile inside a cave.</title>
        <authorList>
            <person name="Miller S.L."/>
            <person name="Lu N."/>
            <person name="King J."/>
            <person name="Sankaranarayanan K."/>
            <person name="Lawson P.A."/>
        </authorList>
    </citation>
    <scope>NUCLEOTIDE SEQUENCE</scope>
    <source>
        <strain evidence="2">BS-2</strain>
    </source>
</reference>
<evidence type="ECO:0000313" key="2">
    <source>
        <dbReference type="EMBL" id="XBS53498.1"/>
    </source>
</evidence>
<gene>
    <name evidence="2" type="ORF">ABFV83_17045</name>
</gene>
<organism evidence="2">
    <name type="scientific">Lacrimispora sp. BS-2</name>
    <dbReference type="NCBI Taxonomy" id="3151850"/>
    <lineage>
        <taxon>Bacteria</taxon>
        <taxon>Bacillati</taxon>
        <taxon>Bacillota</taxon>
        <taxon>Clostridia</taxon>
        <taxon>Lachnospirales</taxon>
        <taxon>Lachnospiraceae</taxon>
        <taxon>Lacrimispora</taxon>
    </lineage>
</organism>
<keyword evidence="1" id="KW-1133">Transmembrane helix</keyword>
<evidence type="ECO:0000256" key="1">
    <source>
        <dbReference type="SAM" id="Phobius"/>
    </source>
</evidence>
<sequence length="104" mass="11580">MKIIGANDLSEYEINNELRNGGKLVIYQFCISILVMTFKRGSDIYLIRAGESAFVKGLGYTLLSLIFGWWGFPWGPIYTIGSIITNCKGGKDVTQEIISSCCEE</sequence>
<name>A0AAU7PMD3_9FIRM</name>
<protein>
    <submittedName>
        <fullName evidence="2">Uncharacterized protein</fullName>
    </submittedName>
</protein>
<feature type="transmembrane region" description="Helical" evidence="1">
    <location>
        <begin position="24"/>
        <end position="41"/>
    </location>
</feature>
<keyword evidence="1" id="KW-0812">Transmembrane</keyword>
<dbReference type="EMBL" id="CP157940">
    <property type="protein sequence ID" value="XBS53498.1"/>
    <property type="molecule type" value="Genomic_DNA"/>
</dbReference>
<proteinExistence type="predicted"/>
<feature type="transmembrane region" description="Helical" evidence="1">
    <location>
        <begin position="53"/>
        <end position="72"/>
    </location>
</feature>